<dbReference type="PATRIC" id="fig|698760.3.peg.338"/>
<comment type="caution">
    <text evidence="2">The sequence shown here is derived from an EMBL/GenBank/DDBJ whole genome shotgun (WGS) entry which is preliminary data.</text>
</comment>
<name>L7FK27_STRT8</name>
<proteinExistence type="predicted"/>
<dbReference type="Proteomes" id="UP000010931">
    <property type="component" value="Unassembled WGS sequence"/>
</dbReference>
<dbReference type="EMBL" id="AEJB01000020">
    <property type="protein sequence ID" value="ELP71040.1"/>
    <property type="molecule type" value="Genomic_DNA"/>
</dbReference>
<gene>
    <name evidence="2" type="ORF">STRTUCAR8_08723</name>
</gene>
<evidence type="ECO:0000256" key="1">
    <source>
        <dbReference type="SAM" id="MobiDB-lite"/>
    </source>
</evidence>
<sequence length="217" mass="23162">MTRPPTPAQRRVIDAADPVTGRLRGTEFQLAALVKRGLAFRHPRPPHAHFLTPTGHRVREEDRQTDTPAPAEAVPASGAPGVFAARVGGEEEIPAAGPARTREVHSAWQGLLELRRMTNTDGATDRPCGWERTHLVQAAALALEAAGHRPEDGGGAGTGGGYRVRATPQPEAVAVREPDGDALRACAATLEKAGWQVGEHTEPRTGARYLLASPRRK</sequence>
<feature type="region of interest" description="Disordered" evidence="1">
    <location>
        <begin position="44"/>
        <end position="77"/>
    </location>
</feature>
<dbReference type="AlphaFoldDB" id="L7FK27"/>
<organism evidence="2 3">
    <name type="scientific">Streptomyces turgidiscabies (strain Car8)</name>
    <dbReference type="NCBI Taxonomy" id="698760"/>
    <lineage>
        <taxon>Bacteria</taxon>
        <taxon>Bacillati</taxon>
        <taxon>Actinomycetota</taxon>
        <taxon>Actinomycetes</taxon>
        <taxon>Kitasatosporales</taxon>
        <taxon>Streptomycetaceae</taxon>
        <taxon>Streptomyces</taxon>
    </lineage>
</organism>
<dbReference type="RefSeq" id="WP_006373638.1">
    <property type="nucleotide sequence ID" value="NZ_AEJB01000020.1"/>
</dbReference>
<protein>
    <submittedName>
        <fullName evidence="2">Uncharacterized protein</fullName>
    </submittedName>
</protein>
<evidence type="ECO:0000313" key="3">
    <source>
        <dbReference type="Proteomes" id="UP000010931"/>
    </source>
</evidence>
<keyword evidence="3" id="KW-1185">Reference proteome</keyword>
<dbReference type="STRING" id="85558.T45_04696"/>
<evidence type="ECO:0000313" key="2">
    <source>
        <dbReference type="EMBL" id="ELP71040.1"/>
    </source>
</evidence>
<reference evidence="2 3" key="1">
    <citation type="journal article" date="2011" name="Plasmid">
        <title>Streptomyces turgidiscabies Car8 contains a modular pathogenicity island that shares virulence genes with other actinobacterial plant pathogens.</title>
        <authorList>
            <person name="Huguet-Tapia J.C."/>
            <person name="Badger J.H."/>
            <person name="Loria R."/>
            <person name="Pettis G.S."/>
        </authorList>
    </citation>
    <scope>NUCLEOTIDE SEQUENCE [LARGE SCALE GENOMIC DNA]</scope>
    <source>
        <strain evidence="2 3">Car8</strain>
    </source>
</reference>
<accession>L7FK27</accession>
<dbReference type="GeneID" id="97398322"/>